<keyword evidence="3" id="KW-0413">Isomerase</keyword>
<evidence type="ECO:0000313" key="3">
    <source>
        <dbReference type="EMBL" id="HIT93921.1"/>
    </source>
</evidence>
<dbReference type="AlphaFoldDB" id="A0A9D1H5J0"/>
<dbReference type="Gene3D" id="3.20.20.150">
    <property type="entry name" value="Divalent-metal-dependent TIM barrel enzymes"/>
    <property type="match status" value="1"/>
</dbReference>
<dbReference type="GO" id="GO:0016853">
    <property type="term" value="F:isomerase activity"/>
    <property type="evidence" value="ECO:0007669"/>
    <property type="project" value="UniProtKB-KW"/>
</dbReference>
<feature type="compositionally biased region" description="Basic and acidic residues" evidence="1">
    <location>
        <begin position="189"/>
        <end position="198"/>
    </location>
</feature>
<accession>A0A9D1H5J0</accession>
<dbReference type="Pfam" id="PF01261">
    <property type="entry name" value="AP_endonuc_2"/>
    <property type="match status" value="1"/>
</dbReference>
<proteinExistence type="predicted"/>
<dbReference type="InterPro" id="IPR050312">
    <property type="entry name" value="IolE/XylAMocC-like"/>
</dbReference>
<comment type="caution">
    <text evidence="3">The sequence shown here is derived from an EMBL/GenBank/DDBJ whole genome shotgun (WGS) entry which is preliminary data.</text>
</comment>
<dbReference type="InterPro" id="IPR036237">
    <property type="entry name" value="Xyl_isomerase-like_sf"/>
</dbReference>
<evidence type="ECO:0000259" key="2">
    <source>
        <dbReference type="Pfam" id="PF01261"/>
    </source>
</evidence>
<dbReference type="Proteomes" id="UP000824160">
    <property type="component" value="Unassembled WGS sequence"/>
</dbReference>
<gene>
    <name evidence="3" type="ORF">IAC43_01925</name>
</gene>
<dbReference type="SUPFAM" id="SSF51658">
    <property type="entry name" value="Xylose isomerase-like"/>
    <property type="match status" value="1"/>
</dbReference>
<organism evidence="3 4">
    <name type="scientific">Candidatus Faecivivens stercoripullorum</name>
    <dbReference type="NCBI Taxonomy" id="2840805"/>
    <lineage>
        <taxon>Bacteria</taxon>
        <taxon>Bacillati</taxon>
        <taxon>Bacillota</taxon>
        <taxon>Clostridia</taxon>
        <taxon>Eubacteriales</taxon>
        <taxon>Oscillospiraceae</taxon>
        <taxon>Oscillospiraceae incertae sedis</taxon>
        <taxon>Candidatus Faecivivens</taxon>
    </lineage>
</organism>
<name>A0A9D1H5J0_9FIRM</name>
<dbReference type="InterPro" id="IPR013022">
    <property type="entry name" value="Xyl_isomerase-like_TIM-brl"/>
</dbReference>
<reference evidence="3" key="2">
    <citation type="journal article" date="2021" name="PeerJ">
        <title>Extensive microbial diversity within the chicken gut microbiome revealed by metagenomics and culture.</title>
        <authorList>
            <person name="Gilroy R."/>
            <person name="Ravi A."/>
            <person name="Getino M."/>
            <person name="Pursley I."/>
            <person name="Horton D.L."/>
            <person name="Alikhan N.F."/>
            <person name="Baker D."/>
            <person name="Gharbi K."/>
            <person name="Hall N."/>
            <person name="Watson M."/>
            <person name="Adriaenssens E.M."/>
            <person name="Foster-Nyarko E."/>
            <person name="Jarju S."/>
            <person name="Secka A."/>
            <person name="Antonio M."/>
            <person name="Oren A."/>
            <person name="Chaudhuri R.R."/>
            <person name="La Ragione R."/>
            <person name="Hildebrand F."/>
            <person name="Pallen M.J."/>
        </authorList>
    </citation>
    <scope>NUCLEOTIDE SEQUENCE</scope>
    <source>
        <strain evidence="3">ChiBcec7-5410</strain>
    </source>
</reference>
<sequence>METIYLQLYSLGQYGEQHPMKENLKEVAQMGYDGVEFAGNNYGGLSAEELKAELAANHLGCRSVHLGMNDIVPTLPFLKEIGCQYAIVAMHAFSDMEETLDCARQLNEAAKEAAKYGIKVGYHNHTQEFNKLGDKYMLEVLIENTDPENVVFELDCGWATAAGVDAAAFIKQYADRFVAIHVKENSKVIGPEKPRSPKDPSPFKLDENGKPIITEEMRKMFEERASWNCGTGQGIIDWKKIFAVCHEVGIDLFVVEREADYGGMDRMTCLKHDVDWLKTNL</sequence>
<evidence type="ECO:0000256" key="1">
    <source>
        <dbReference type="SAM" id="MobiDB-lite"/>
    </source>
</evidence>
<reference evidence="3" key="1">
    <citation type="submission" date="2020-10" db="EMBL/GenBank/DDBJ databases">
        <authorList>
            <person name="Gilroy R."/>
        </authorList>
    </citation>
    <scope>NUCLEOTIDE SEQUENCE</scope>
    <source>
        <strain evidence="3">ChiBcec7-5410</strain>
    </source>
</reference>
<dbReference type="PANTHER" id="PTHR12110:SF41">
    <property type="entry name" value="INOSOSE DEHYDRATASE"/>
    <property type="match status" value="1"/>
</dbReference>
<protein>
    <submittedName>
        <fullName evidence="3">Sugar phosphate isomerase/epimerase</fullName>
    </submittedName>
</protein>
<dbReference type="EMBL" id="DVLW01000050">
    <property type="protein sequence ID" value="HIT93921.1"/>
    <property type="molecule type" value="Genomic_DNA"/>
</dbReference>
<dbReference type="PANTHER" id="PTHR12110">
    <property type="entry name" value="HYDROXYPYRUVATE ISOMERASE"/>
    <property type="match status" value="1"/>
</dbReference>
<feature type="region of interest" description="Disordered" evidence="1">
    <location>
        <begin position="189"/>
        <end position="208"/>
    </location>
</feature>
<evidence type="ECO:0000313" key="4">
    <source>
        <dbReference type="Proteomes" id="UP000824160"/>
    </source>
</evidence>
<feature type="domain" description="Xylose isomerase-like TIM barrel" evidence="2">
    <location>
        <begin position="25"/>
        <end position="279"/>
    </location>
</feature>